<dbReference type="InterPro" id="IPR050297">
    <property type="entry name" value="LipidA_mod_glycosyltrf_83"/>
</dbReference>
<evidence type="ECO:0000313" key="10">
    <source>
        <dbReference type="Proteomes" id="UP000660381"/>
    </source>
</evidence>
<keyword evidence="2" id="KW-1003">Cell membrane</keyword>
<dbReference type="EMBL" id="JACJTQ010000017">
    <property type="protein sequence ID" value="MBD2692599.1"/>
    <property type="molecule type" value="Genomic_DNA"/>
</dbReference>
<evidence type="ECO:0000256" key="2">
    <source>
        <dbReference type="ARBA" id="ARBA00022475"/>
    </source>
</evidence>
<feature type="transmembrane region" description="Helical" evidence="8">
    <location>
        <begin position="94"/>
        <end position="116"/>
    </location>
</feature>
<reference evidence="9 10" key="1">
    <citation type="journal article" date="2020" name="ISME J.">
        <title>Comparative genomics reveals insights into cyanobacterial evolution and habitat adaptation.</title>
        <authorList>
            <person name="Chen M.Y."/>
            <person name="Teng W.K."/>
            <person name="Zhao L."/>
            <person name="Hu C.X."/>
            <person name="Zhou Y.K."/>
            <person name="Han B.P."/>
            <person name="Song L.R."/>
            <person name="Shu W.S."/>
        </authorList>
    </citation>
    <scope>NUCLEOTIDE SEQUENCE [LARGE SCALE GENOMIC DNA]</scope>
    <source>
        <strain evidence="9 10">FACHB-362</strain>
    </source>
</reference>
<feature type="transmembrane region" description="Helical" evidence="8">
    <location>
        <begin position="467"/>
        <end position="486"/>
    </location>
</feature>
<dbReference type="Proteomes" id="UP000660381">
    <property type="component" value="Unassembled WGS sequence"/>
</dbReference>
<evidence type="ECO:0000256" key="6">
    <source>
        <dbReference type="ARBA" id="ARBA00022989"/>
    </source>
</evidence>
<keyword evidence="3" id="KW-0328">Glycosyltransferase</keyword>
<accession>A0ABR8J556</accession>
<sequence length="654" mass="75098">MLAGLLFTSLVLIFLVFDNPERDWRSSVLPAGVVWGVLVTFFTEFLSLLQIITFGWVLALWLLTNIALGWIYYRLIKTGKRRLYLPQIPKITPVTLVLLSGVTFIIAAVSVIAIVAPPNNWDSMTYHMARVVHWIQNRHLAHYPTYYSAQLVHPPFAELVILHLQILSGGDRFANLVQTFSMIGSIIGVSLIAKQLGADKRGQILASVFCATLPMGILQASSTQNDYAVCFWVVCLAHYILLTLPYRNPPLNLILGIGASCGLAVFTKSSGYIYAFPFMVWFFLWYVNQMRWKMWKPISIISVFFLSLNVAHYLRNYGLYGNPLSTAEYSLHYKPEIYSLPTWISNIIRNLSLHADIVRHLGLQGIIEPTTGKVTKLITIIHGFLGLDINDPRSTYPLNSYTGVPGLSLDENVAGNPLHLLLIFLAIGIFIFYKKLRNNREVMIYLLCLIFSFSLICWMLKLQPYQSRHHLALFVLFSAFVGLIFCQTWNRHFITALAVILLVTSMQFVFINKFRPIATDKNIFNSTRNEIYFIQRPQLIKPYFEAVDFMKTTSCNDIGLSLGTEKVPYGRHWEYPFWILLNENQSRVYKFKHILNPENFYALRSEMYPYKDFKPCAIIAVRRDKEPPVATMNFENNKYVKKWSSQPITILMAQ</sequence>
<feature type="transmembrane region" description="Helical" evidence="8">
    <location>
        <begin position="493"/>
        <end position="511"/>
    </location>
</feature>
<feature type="transmembrane region" description="Helical" evidence="8">
    <location>
        <begin position="295"/>
        <end position="314"/>
    </location>
</feature>
<evidence type="ECO:0000256" key="1">
    <source>
        <dbReference type="ARBA" id="ARBA00004651"/>
    </source>
</evidence>
<evidence type="ECO:0000256" key="5">
    <source>
        <dbReference type="ARBA" id="ARBA00022692"/>
    </source>
</evidence>
<feature type="transmembrane region" description="Helical" evidence="8">
    <location>
        <begin position="414"/>
        <end position="433"/>
    </location>
</feature>
<feature type="transmembrane region" description="Helical" evidence="8">
    <location>
        <begin position="48"/>
        <end position="73"/>
    </location>
</feature>
<comment type="caution">
    <text evidence="9">The sequence shown here is derived from an EMBL/GenBank/DDBJ whole genome shotgun (WGS) entry which is preliminary data.</text>
</comment>
<keyword evidence="5 8" id="KW-0812">Transmembrane</keyword>
<dbReference type="RefSeq" id="WP_190906975.1">
    <property type="nucleotide sequence ID" value="NZ_JACJTQ010000017.1"/>
</dbReference>
<organism evidence="9 10">
    <name type="scientific">Anabaena catenula FACHB-362</name>
    <dbReference type="NCBI Taxonomy" id="2692877"/>
    <lineage>
        <taxon>Bacteria</taxon>
        <taxon>Bacillati</taxon>
        <taxon>Cyanobacteriota</taxon>
        <taxon>Cyanophyceae</taxon>
        <taxon>Nostocales</taxon>
        <taxon>Nostocaceae</taxon>
        <taxon>Anabaena</taxon>
    </lineage>
</organism>
<proteinExistence type="predicted"/>
<keyword evidence="10" id="KW-1185">Reference proteome</keyword>
<keyword evidence="7 8" id="KW-0472">Membrane</keyword>
<feature type="transmembrane region" description="Helical" evidence="8">
    <location>
        <begin position="226"/>
        <end position="244"/>
    </location>
</feature>
<keyword evidence="6 8" id="KW-1133">Transmembrane helix</keyword>
<name>A0ABR8J556_9NOST</name>
<evidence type="ECO:0000256" key="8">
    <source>
        <dbReference type="SAM" id="Phobius"/>
    </source>
</evidence>
<evidence type="ECO:0000256" key="7">
    <source>
        <dbReference type="ARBA" id="ARBA00023136"/>
    </source>
</evidence>
<protein>
    <submittedName>
        <fullName evidence="9">4-amino-4-deoxy-L-arabinose transferase</fullName>
    </submittedName>
</protein>
<feature type="transmembrane region" description="Helical" evidence="8">
    <location>
        <begin position="442"/>
        <end position="461"/>
    </location>
</feature>
<dbReference type="GO" id="GO:0016740">
    <property type="term" value="F:transferase activity"/>
    <property type="evidence" value="ECO:0007669"/>
    <property type="project" value="UniProtKB-KW"/>
</dbReference>
<evidence type="ECO:0000256" key="4">
    <source>
        <dbReference type="ARBA" id="ARBA00022679"/>
    </source>
</evidence>
<evidence type="ECO:0000313" key="9">
    <source>
        <dbReference type="EMBL" id="MBD2692599.1"/>
    </source>
</evidence>
<feature type="transmembrane region" description="Helical" evidence="8">
    <location>
        <begin position="173"/>
        <end position="192"/>
    </location>
</feature>
<dbReference type="PANTHER" id="PTHR33908:SF11">
    <property type="entry name" value="MEMBRANE PROTEIN"/>
    <property type="match status" value="1"/>
</dbReference>
<comment type="subcellular location">
    <subcellularLocation>
        <location evidence="1">Cell membrane</location>
        <topology evidence="1">Multi-pass membrane protein</topology>
    </subcellularLocation>
</comment>
<evidence type="ECO:0000256" key="3">
    <source>
        <dbReference type="ARBA" id="ARBA00022676"/>
    </source>
</evidence>
<gene>
    <name evidence="9" type="ORF">H6G68_12660</name>
</gene>
<keyword evidence="4 9" id="KW-0808">Transferase</keyword>
<feature type="transmembrane region" description="Helical" evidence="8">
    <location>
        <begin position="272"/>
        <end position="288"/>
    </location>
</feature>
<dbReference type="PANTHER" id="PTHR33908">
    <property type="entry name" value="MANNOSYLTRANSFERASE YKCB-RELATED"/>
    <property type="match status" value="1"/>
</dbReference>